<dbReference type="SUPFAM" id="SSF47781">
    <property type="entry name" value="RuvA domain 2-like"/>
    <property type="match status" value="1"/>
</dbReference>
<evidence type="ECO:0000256" key="2">
    <source>
        <dbReference type="SAM" id="MobiDB-lite"/>
    </source>
</evidence>
<dbReference type="GO" id="GO:0009381">
    <property type="term" value="F:excinuclease ABC activity"/>
    <property type="evidence" value="ECO:0007669"/>
    <property type="project" value="InterPro"/>
</dbReference>
<comment type="caution">
    <text evidence="5">The sequence shown here is derived from an EMBL/GenBank/DDBJ whole genome shotgun (WGS) entry which is preliminary data.</text>
</comment>
<feature type="domain" description="UvrC family homology region profile" evidence="4">
    <location>
        <begin position="178"/>
        <end position="419"/>
    </location>
</feature>
<dbReference type="Pfam" id="PF02151">
    <property type="entry name" value="UVR"/>
    <property type="match status" value="1"/>
</dbReference>
<dbReference type="PROSITE" id="PS50165">
    <property type="entry name" value="UVRC"/>
    <property type="match status" value="1"/>
</dbReference>
<dbReference type="InterPro" id="IPR001162">
    <property type="entry name" value="UvrC_RNase_H_dom"/>
</dbReference>
<dbReference type="GO" id="GO:0009380">
    <property type="term" value="C:excinuclease repair complex"/>
    <property type="evidence" value="ECO:0007669"/>
    <property type="project" value="TreeGrafter"/>
</dbReference>
<reference evidence="5" key="1">
    <citation type="submission" date="2023-03" db="EMBL/GenBank/DDBJ databases">
        <authorList>
            <person name="Steffen K."/>
            <person name="Cardenas P."/>
        </authorList>
    </citation>
    <scope>NUCLEOTIDE SEQUENCE</scope>
</reference>
<proteinExistence type="predicted"/>
<dbReference type="InterPro" id="IPR010994">
    <property type="entry name" value="RuvA_2-like"/>
</dbReference>
<name>A0AA35W990_GEOBA</name>
<organism evidence="5 6">
    <name type="scientific">Geodia barretti</name>
    <name type="common">Barrett's horny sponge</name>
    <dbReference type="NCBI Taxonomy" id="519541"/>
    <lineage>
        <taxon>Eukaryota</taxon>
        <taxon>Metazoa</taxon>
        <taxon>Porifera</taxon>
        <taxon>Demospongiae</taxon>
        <taxon>Heteroscleromorpha</taxon>
        <taxon>Tetractinellida</taxon>
        <taxon>Astrophorina</taxon>
        <taxon>Geodiidae</taxon>
        <taxon>Geodia</taxon>
    </lineage>
</organism>
<dbReference type="Gene3D" id="3.30.420.340">
    <property type="entry name" value="UvrC, RNAse H endonuclease domain"/>
    <property type="match status" value="1"/>
</dbReference>
<dbReference type="InterPro" id="IPR001943">
    <property type="entry name" value="UVR_dom"/>
</dbReference>
<evidence type="ECO:0000259" key="4">
    <source>
        <dbReference type="PROSITE" id="PS50165"/>
    </source>
</evidence>
<dbReference type="SUPFAM" id="SSF46600">
    <property type="entry name" value="C-terminal UvrC-binding domain of UvrB"/>
    <property type="match status" value="1"/>
</dbReference>
<keyword evidence="1" id="KW-0227">DNA damage</keyword>
<accession>A0AA35W990</accession>
<feature type="compositionally biased region" description="Basic and acidic residues" evidence="2">
    <location>
        <begin position="363"/>
        <end position="372"/>
    </location>
</feature>
<evidence type="ECO:0000256" key="1">
    <source>
        <dbReference type="ARBA" id="ARBA00023236"/>
    </source>
</evidence>
<dbReference type="PROSITE" id="PS50151">
    <property type="entry name" value="UVR"/>
    <property type="match status" value="1"/>
</dbReference>
<dbReference type="FunFam" id="4.10.860.10:FF:000002">
    <property type="entry name" value="UvrABC system protein C"/>
    <property type="match status" value="1"/>
</dbReference>
<dbReference type="InterPro" id="IPR036876">
    <property type="entry name" value="UVR_dom_sf"/>
</dbReference>
<keyword evidence="1" id="KW-0742">SOS response</keyword>
<gene>
    <name evidence="5" type="ORF">GBAR_LOCUS7717</name>
</gene>
<evidence type="ECO:0000313" key="6">
    <source>
        <dbReference type="Proteomes" id="UP001174909"/>
    </source>
</evidence>
<dbReference type="Gene3D" id="1.10.150.20">
    <property type="entry name" value="5' to 3' exonuclease, C-terminal subdomain"/>
    <property type="match status" value="1"/>
</dbReference>
<dbReference type="Pfam" id="PF22920">
    <property type="entry name" value="UvrC_RNaseH"/>
    <property type="match status" value="1"/>
</dbReference>
<dbReference type="Pfam" id="PF14520">
    <property type="entry name" value="HHH_5"/>
    <property type="match status" value="1"/>
</dbReference>
<dbReference type="Pfam" id="PF08459">
    <property type="entry name" value="UvrC_RNaseH_dom"/>
    <property type="match status" value="1"/>
</dbReference>
<dbReference type="InterPro" id="IPR050066">
    <property type="entry name" value="UvrABC_protein_C"/>
</dbReference>
<dbReference type="Proteomes" id="UP001174909">
    <property type="component" value="Unassembled WGS sequence"/>
</dbReference>
<keyword evidence="6" id="KW-1185">Reference proteome</keyword>
<dbReference type="InterPro" id="IPR038476">
    <property type="entry name" value="UvrC_RNase_H_dom_sf"/>
</dbReference>
<dbReference type="GO" id="GO:0006974">
    <property type="term" value="P:DNA damage response"/>
    <property type="evidence" value="ECO:0007669"/>
    <property type="project" value="TreeGrafter"/>
</dbReference>
<evidence type="ECO:0000313" key="5">
    <source>
        <dbReference type="EMBL" id="CAI8012009.1"/>
    </source>
</evidence>
<dbReference type="Gene3D" id="4.10.860.10">
    <property type="entry name" value="UVR domain"/>
    <property type="match status" value="1"/>
</dbReference>
<dbReference type="PANTHER" id="PTHR30562">
    <property type="entry name" value="UVRC/OXIDOREDUCTASE"/>
    <property type="match status" value="1"/>
</dbReference>
<feature type="domain" description="UVR" evidence="3">
    <location>
        <begin position="127"/>
        <end position="162"/>
    </location>
</feature>
<dbReference type="AlphaFoldDB" id="A0AA35W990"/>
<protein>
    <submittedName>
        <fullName evidence="5">UvrABC system protein C</fullName>
    </submittedName>
</protein>
<dbReference type="EMBL" id="CASHTH010001141">
    <property type="protein sequence ID" value="CAI8012009.1"/>
    <property type="molecule type" value="Genomic_DNA"/>
</dbReference>
<dbReference type="PANTHER" id="PTHR30562:SF1">
    <property type="entry name" value="UVRABC SYSTEM PROTEIN C"/>
    <property type="match status" value="1"/>
</dbReference>
<evidence type="ECO:0000259" key="3">
    <source>
        <dbReference type="PROSITE" id="PS50151"/>
    </source>
</evidence>
<sequence>MHLEATLVKRHQPFFNVRLKDDKHYPYLKIDVDAPWPRVTITRRVAKDGGRYFGPYASAKSVRTTLDLVKKLFPWRSCDKEITGSDPRPCLEYYIRRCIAPCTSFCTPDEYKEVIDQTMLFLDGKSETVVKQLKTSMTDAAEELNFERAAQLRDQITAVERVTETQLTADTSAAEIDVFGLAVDGDEAVVQVLFIRGQKMAGSDHFNVAGVKDESSAAVVSSFLRQHYEGALQPPKLVLIPDEIEDLDLLQSWLTEKRGTKVEVRHPQRGDKRRLVAMATENASETLAMSRVRWMADRGRTDAALTEAPTSSPPWLSSSTVGRQRARYRRFRIKTVDTTDGPNDFASMAEVIQRRFKRLGEERRAERAKGFDVPDQPDSPATEDEERDAQPESEGWGAIPDLVIVDGGRGQVSAAHDVMRNLAVDDIPLAGLAKREELLYQVDSADPVRLDRRSQGLYLVQRIRDEAHRFAISYHRRLRARQTSQSTLDRIKGIGPRRKKALLRKFGSLQALRDADVTDIAATPGMTQRLAEQLKLEL</sequence>
<feature type="region of interest" description="Disordered" evidence="2">
    <location>
        <begin position="363"/>
        <end position="398"/>
    </location>
</feature>